<evidence type="ECO:0000313" key="2">
    <source>
        <dbReference type="EMBL" id="DAF52660.1"/>
    </source>
</evidence>
<reference evidence="2" key="1">
    <citation type="journal article" date="2021" name="Proc. Natl. Acad. Sci. U.S.A.">
        <title>A Catalog of Tens of Thousands of Viruses from Human Metagenomes Reveals Hidden Associations with Chronic Diseases.</title>
        <authorList>
            <person name="Tisza M.J."/>
            <person name="Buck C.B."/>
        </authorList>
    </citation>
    <scope>NUCLEOTIDE SEQUENCE</scope>
    <source>
        <strain evidence="2">CtnR613</strain>
    </source>
</reference>
<evidence type="ECO:0000256" key="1">
    <source>
        <dbReference type="SAM" id="Coils"/>
    </source>
</evidence>
<organism evidence="2">
    <name type="scientific">Siphoviridae sp. ctnR613</name>
    <dbReference type="NCBI Taxonomy" id="2827939"/>
    <lineage>
        <taxon>Viruses</taxon>
        <taxon>Duplodnaviria</taxon>
        <taxon>Heunggongvirae</taxon>
        <taxon>Uroviricota</taxon>
        <taxon>Caudoviricetes</taxon>
    </lineage>
</organism>
<keyword evidence="1" id="KW-0175">Coiled coil</keyword>
<name>A0A8S5SNL7_9CAUD</name>
<proteinExistence type="predicted"/>
<protein>
    <submittedName>
        <fullName evidence="2">Uncharacterized protein</fullName>
    </submittedName>
</protein>
<dbReference type="EMBL" id="BK032640">
    <property type="protein sequence ID" value="DAF52660.1"/>
    <property type="molecule type" value="Genomic_DNA"/>
</dbReference>
<sequence length="77" mass="9308">MKIDIVRKTFTEIFENLSFKVRHTPSLTDFEKKILQELLFNEMVRTNERLERKSTEKNIKKLKKRAEKIGRKLEKEG</sequence>
<feature type="coiled-coil region" evidence="1">
    <location>
        <begin position="45"/>
        <end position="72"/>
    </location>
</feature>
<accession>A0A8S5SNL7</accession>